<keyword evidence="1" id="KW-1133">Transmembrane helix</keyword>
<dbReference type="Proteomes" id="UP000094769">
    <property type="component" value="Unassembled WGS sequence"/>
</dbReference>
<organism evidence="2 3">
    <name type="scientific">Candidatus Thiodiazotropha endolucinida</name>
    <dbReference type="NCBI Taxonomy" id="1655433"/>
    <lineage>
        <taxon>Bacteria</taxon>
        <taxon>Pseudomonadati</taxon>
        <taxon>Pseudomonadota</taxon>
        <taxon>Gammaproteobacteria</taxon>
        <taxon>Chromatiales</taxon>
        <taxon>Sedimenticolaceae</taxon>
        <taxon>Candidatus Thiodiazotropha</taxon>
    </lineage>
</organism>
<keyword evidence="1" id="KW-0472">Membrane</keyword>
<keyword evidence="3" id="KW-1185">Reference proteome</keyword>
<gene>
    <name evidence="2" type="ORF">CODIS_10100</name>
</gene>
<reference evidence="2 3" key="1">
    <citation type="submission" date="2016-06" db="EMBL/GenBank/DDBJ databases">
        <title>Genome sequence of endosymbiont of Candidatus Endolucinida thiodiazotropha.</title>
        <authorList>
            <person name="Poehlein A."/>
            <person name="Koenig S."/>
            <person name="Heiden S.E."/>
            <person name="Thuermer A."/>
            <person name="Voget S."/>
            <person name="Daniel R."/>
            <person name="Markert S."/>
            <person name="Gros O."/>
            <person name="Schweder T."/>
        </authorList>
    </citation>
    <scope>NUCLEOTIDE SEQUENCE [LARGE SCALE GENOMIC DNA]</scope>
    <source>
        <strain evidence="2 3">COS</strain>
    </source>
</reference>
<name>A0A7Z0VPD2_9GAMM</name>
<dbReference type="EMBL" id="MARB01000004">
    <property type="protein sequence ID" value="ODJ88911.1"/>
    <property type="molecule type" value="Genomic_DNA"/>
</dbReference>
<comment type="caution">
    <text evidence="2">The sequence shown here is derived from an EMBL/GenBank/DDBJ whole genome shotgun (WGS) entry which is preliminary data.</text>
</comment>
<evidence type="ECO:0000256" key="1">
    <source>
        <dbReference type="SAM" id="Phobius"/>
    </source>
</evidence>
<evidence type="ECO:0000313" key="3">
    <source>
        <dbReference type="Proteomes" id="UP000094769"/>
    </source>
</evidence>
<evidence type="ECO:0000313" key="2">
    <source>
        <dbReference type="EMBL" id="ODJ88911.1"/>
    </source>
</evidence>
<dbReference type="AlphaFoldDB" id="A0A7Z0VPD2"/>
<accession>A0A7Z0VPD2</accession>
<feature type="transmembrane region" description="Helical" evidence="1">
    <location>
        <begin position="52"/>
        <end position="73"/>
    </location>
</feature>
<proteinExistence type="predicted"/>
<keyword evidence="1" id="KW-0812">Transmembrane</keyword>
<sequence>MRSDTHTLRPFRNPTYIDYLVGWKYLFNRHYRSHVHNRWSDQPWFISAWEMLVGLGSVLFSTGLAAIMMFVIWDVWFN</sequence>
<protein>
    <submittedName>
        <fullName evidence="2">Uncharacterized protein</fullName>
    </submittedName>
</protein>
<dbReference type="RefSeq" id="WP_069121753.1">
    <property type="nucleotide sequence ID" value="NZ_MARB01000004.1"/>
</dbReference>
<dbReference type="OrthoDB" id="7096255at2"/>